<gene>
    <name evidence="2" type="ORF">GBAR_LOCUS13556</name>
</gene>
<evidence type="ECO:0000259" key="1">
    <source>
        <dbReference type="PROSITE" id="PS51746"/>
    </source>
</evidence>
<sequence length="335" mass="37568">MTLGWAASLSPSPQSCWYRGQLEEAFAEMDETRFAASCHLHSIKGGCTAIVALFLPAETLRGPRRRLSSILVANNLQDIIPLSMDFTPETDRKRLQTLAFLQPQLLGKHFGRIEFQRRLRKKDLGQKVLFRDRHMSGWSYRIVSGDDVNRVPMIIGHGKRARLMATIGTTRGFGDHDLEAPGGQWIKPFLTPIPEVRVHELSTHKYTEREVFIMASDGLWERLTNEEALECVQQTFRDFEEEKDDKSDRIYTAIAHNLVLAARGTLGKKGWRTAKEQIASGDDITVFVVPLMHAQTKPRPGCLGETFEGAGENTDPIAYASGPPEPALFENGDGH</sequence>
<reference evidence="2" key="1">
    <citation type="submission" date="2023-03" db="EMBL/GenBank/DDBJ databases">
        <authorList>
            <person name="Steffen K."/>
            <person name="Cardenas P."/>
        </authorList>
    </citation>
    <scope>NUCLEOTIDE SEQUENCE</scope>
</reference>
<dbReference type="SUPFAM" id="SSF81606">
    <property type="entry name" value="PP2C-like"/>
    <property type="match status" value="1"/>
</dbReference>
<dbReference type="Gene3D" id="3.60.40.10">
    <property type="entry name" value="PPM-type phosphatase domain"/>
    <property type="match status" value="1"/>
</dbReference>
<keyword evidence="3" id="KW-1185">Reference proteome</keyword>
<dbReference type="PANTHER" id="PTHR13832">
    <property type="entry name" value="PROTEIN PHOSPHATASE 2C"/>
    <property type="match status" value="1"/>
</dbReference>
<dbReference type="GO" id="GO:0004741">
    <property type="term" value="F:[pyruvate dehydrogenase (acetyl-transferring)]-phosphatase activity"/>
    <property type="evidence" value="ECO:0007669"/>
    <property type="project" value="TreeGrafter"/>
</dbReference>
<dbReference type="AlphaFoldDB" id="A0AA35WN97"/>
<evidence type="ECO:0000313" key="2">
    <source>
        <dbReference type="EMBL" id="CAI8023141.1"/>
    </source>
</evidence>
<dbReference type="EMBL" id="CASHTH010001999">
    <property type="protein sequence ID" value="CAI8023141.1"/>
    <property type="molecule type" value="Genomic_DNA"/>
</dbReference>
<dbReference type="GO" id="GO:0005739">
    <property type="term" value="C:mitochondrion"/>
    <property type="evidence" value="ECO:0007669"/>
    <property type="project" value="TreeGrafter"/>
</dbReference>
<dbReference type="PANTHER" id="PTHR13832:SF354">
    <property type="entry name" value="GM14138P"/>
    <property type="match status" value="1"/>
</dbReference>
<feature type="domain" description="PPM-type phosphatase" evidence="1">
    <location>
        <begin position="1"/>
        <end position="291"/>
    </location>
</feature>
<dbReference type="Proteomes" id="UP001174909">
    <property type="component" value="Unassembled WGS sequence"/>
</dbReference>
<dbReference type="InterPro" id="IPR001932">
    <property type="entry name" value="PPM-type_phosphatase-like_dom"/>
</dbReference>
<dbReference type="CDD" id="cd00143">
    <property type="entry name" value="PP2Cc"/>
    <property type="match status" value="1"/>
</dbReference>
<proteinExistence type="predicted"/>
<organism evidence="2 3">
    <name type="scientific">Geodia barretti</name>
    <name type="common">Barrett's horny sponge</name>
    <dbReference type="NCBI Taxonomy" id="519541"/>
    <lineage>
        <taxon>Eukaryota</taxon>
        <taxon>Metazoa</taxon>
        <taxon>Porifera</taxon>
        <taxon>Demospongiae</taxon>
        <taxon>Heteroscleromorpha</taxon>
        <taxon>Tetractinellida</taxon>
        <taxon>Astrophorina</taxon>
        <taxon>Geodiidae</taxon>
        <taxon>Geodia</taxon>
    </lineage>
</organism>
<protein>
    <submittedName>
        <fullName evidence="2">Protein phosphatase 1H</fullName>
    </submittedName>
</protein>
<dbReference type="InterPro" id="IPR015655">
    <property type="entry name" value="PP2C"/>
</dbReference>
<dbReference type="InterPro" id="IPR036457">
    <property type="entry name" value="PPM-type-like_dom_sf"/>
</dbReference>
<accession>A0AA35WN97</accession>
<name>A0AA35WN97_GEOBA</name>
<dbReference type="Pfam" id="PF00481">
    <property type="entry name" value="PP2C"/>
    <property type="match status" value="1"/>
</dbReference>
<comment type="caution">
    <text evidence="2">The sequence shown here is derived from an EMBL/GenBank/DDBJ whole genome shotgun (WGS) entry which is preliminary data.</text>
</comment>
<dbReference type="PROSITE" id="PS51746">
    <property type="entry name" value="PPM_2"/>
    <property type="match status" value="1"/>
</dbReference>
<evidence type="ECO:0000313" key="3">
    <source>
        <dbReference type="Proteomes" id="UP001174909"/>
    </source>
</evidence>